<dbReference type="Pfam" id="PF03929">
    <property type="entry name" value="PepSY_TM"/>
    <property type="match status" value="1"/>
</dbReference>
<dbReference type="PANTHER" id="PTHR34219">
    <property type="entry name" value="IRON-REGULATED INNER MEMBRANE PROTEIN-RELATED"/>
    <property type="match status" value="1"/>
</dbReference>
<dbReference type="AlphaFoldDB" id="A0A4R6T005"/>
<feature type="transmembrane region" description="Helical" evidence="1">
    <location>
        <begin position="249"/>
        <end position="271"/>
    </location>
</feature>
<dbReference type="InterPro" id="IPR005625">
    <property type="entry name" value="PepSY-ass_TM"/>
</dbReference>
<name>A0A4R6T005_9SPHI</name>
<keyword evidence="1" id="KW-0812">Transmembrane</keyword>
<evidence type="ECO:0000313" key="3">
    <source>
        <dbReference type="Proteomes" id="UP000295620"/>
    </source>
</evidence>
<feature type="transmembrane region" description="Helical" evidence="1">
    <location>
        <begin position="431"/>
        <end position="458"/>
    </location>
</feature>
<reference evidence="2 3" key="1">
    <citation type="submission" date="2019-03" db="EMBL/GenBank/DDBJ databases">
        <title>Genomic Encyclopedia of Archaeal and Bacterial Type Strains, Phase II (KMG-II): from individual species to whole genera.</title>
        <authorList>
            <person name="Goeker M."/>
        </authorList>
    </citation>
    <scope>NUCLEOTIDE SEQUENCE [LARGE SCALE GENOMIC DNA]</scope>
    <source>
        <strain evidence="2 3">DSM 19035</strain>
    </source>
</reference>
<dbReference type="Proteomes" id="UP000295620">
    <property type="component" value="Unassembled WGS sequence"/>
</dbReference>
<feature type="transmembrane region" description="Helical" evidence="1">
    <location>
        <begin position="205"/>
        <end position="228"/>
    </location>
</feature>
<sequence length="496" mass="55406">MRTLRTLKTPGEPGTDVSLAQAKSVESFKSVKSAKSVKRTETGDKKKKKLMWTIHHLAGLYAGILIAILCFTGAMAVFIPEIDFLIQKHYYSASSSSTLSTLSTIPTSSTASALSSSPSDDIKFSRSLAELQKKYPEMSGLTISLPRQPGQVAVFNFKDGKKTFAYFIDAGRDRVEGSRNPLNSVANYLRQMHVRLYEGFWGRQLVGIGGIALLVVTITGFFIYADFMKKQPYPEIRQKKGMRILMGDWHKILGISALAFNFVIAATGAWLGLQPKLEKWFNIENPNDFTPKVIYSPESDAKMAVAWPEVLKSVKREFPELIPVSIVPSDDGSATISITGNIKGLIYERNINTLLLSKTTLKPVFKYDIREKPFSHQFYFVQEGLHFGDFGGLAVKILYTVLGLITSFLSISGFIVYFYRTDKKEKRKLSPLKITFIYILIIILVLTVIALISTLIGYKQAATLAAILVNGILTGYLIYVILQYFLKKYRSKPMAA</sequence>
<evidence type="ECO:0000256" key="1">
    <source>
        <dbReference type="SAM" id="Phobius"/>
    </source>
</evidence>
<dbReference type="OrthoDB" id="6307929at2"/>
<keyword evidence="1" id="KW-0472">Membrane</keyword>
<gene>
    <name evidence="2" type="ORF">ATK78_2450</name>
</gene>
<protein>
    <submittedName>
        <fullName evidence="2">Putative iron-regulated membrane protein</fullName>
    </submittedName>
</protein>
<keyword evidence="3" id="KW-1185">Reference proteome</keyword>
<dbReference type="EMBL" id="SNYC01000004">
    <property type="protein sequence ID" value="TDQ10284.1"/>
    <property type="molecule type" value="Genomic_DNA"/>
</dbReference>
<dbReference type="RefSeq" id="WP_133576301.1">
    <property type="nucleotide sequence ID" value="NZ_SNYC01000004.1"/>
</dbReference>
<proteinExistence type="predicted"/>
<feature type="transmembrane region" description="Helical" evidence="1">
    <location>
        <begin position="464"/>
        <end position="486"/>
    </location>
</feature>
<keyword evidence="1" id="KW-1133">Transmembrane helix</keyword>
<evidence type="ECO:0000313" key="2">
    <source>
        <dbReference type="EMBL" id="TDQ10284.1"/>
    </source>
</evidence>
<organism evidence="2 3">
    <name type="scientific">Pedobacter metabolipauper</name>
    <dbReference type="NCBI Taxonomy" id="425513"/>
    <lineage>
        <taxon>Bacteria</taxon>
        <taxon>Pseudomonadati</taxon>
        <taxon>Bacteroidota</taxon>
        <taxon>Sphingobacteriia</taxon>
        <taxon>Sphingobacteriales</taxon>
        <taxon>Sphingobacteriaceae</taxon>
        <taxon>Pedobacter</taxon>
    </lineage>
</organism>
<feature type="transmembrane region" description="Helical" evidence="1">
    <location>
        <begin position="57"/>
        <end position="79"/>
    </location>
</feature>
<comment type="caution">
    <text evidence="2">The sequence shown here is derived from an EMBL/GenBank/DDBJ whole genome shotgun (WGS) entry which is preliminary data.</text>
</comment>
<feature type="transmembrane region" description="Helical" evidence="1">
    <location>
        <begin position="397"/>
        <end position="419"/>
    </location>
</feature>
<accession>A0A4R6T005</accession>